<evidence type="ECO:0000313" key="2">
    <source>
        <dbReference type="Proteomes" id="UP001165960"/>
    </source>
</evidence>
<sequence length="102" mass="11481">MSNNSNYSGISNKTDACQMVEQMSEEDQHHFCRLSKEGKVELLCGLCQAETGFLWSGLEIEEDHTGENSEEIPVEGETEEHQASVWEKRVSKVHQGAARTRP</sequence>
<evidence type="ECO:0000313" key="1">
    <source>
        <dbReference type="EMBL" id="KAJ9087932.1"/>
    </source>
</evidence>
<protein>
    <submittedName>
        <fullName evidence="1">Uncharacterized protein</fullName>
    </submittedName>
</protein>
<proteinExistence type="predicted"/>
<dbReference type="EMBL" id="QTSX02000177">
    <property type="protein sequence ID" value="KAJ9087932.1"/>
    <property type="molecule type" value="Genomic_DNA"/>
</dbReference>
<keyword evidence="2" id="KW-1185">Reference proteome</keyword>
<accession>A0ACC2UNJ3</accession>
<name>A0ACC2UNJ3_9FUNG</name>
<reference evidence="1" key="1">
    <citation type="submission" date="2022-04" db="EMBL/GenBank/DDBJ databases">
        <title>Genome of the entomopathogenic fungus Entomophthora muscae.</title>
        <authorList>
            <person name="Elya C."/>
            <person name="Lovett B.R."/>
            <person name="Lee E."/>
            <person name="Macias A.M."/>
            <person name="Hajek A.E."/>
            <person name="De Bivort B.L."/>
            <person name="Kasson M.T."/>
            <person name="De Fine Licht H.H."/>
            <person name="Stajich J.E."/>
        </authorList>
    </citation>
    <scope>NUCLEOTIDE SEQUENCE</scope>
    <source>
        <strain evidence="1">Berkeley</strain>
    </source>
</reference>
<organism evidence="1 2">
    <name type="scientific">Entomophthora muscae</name>
    <dbReference type="NCBI Taxonomy" id="34485"/>
    <lineage>
        <taxon>Eukaryota</taxon>
        <taxon>Fungi</taxon>
        <taxon>Fungi incertae sedis</taxon>
        <taxon>Zoopagomycota</taxon>
        <taxon>Entomophthoromycotina</taxon>
        <taxon>Entomophthoromycetes</taxon>
        <taxon>Entomophthorales</taxon>
        <taxon>Entomophthoraceae</taxon>
        <taxon>Entomophthora</taxon>
    </lineage>
</organism>
<dbReference type="Proteomes" id="UP001165960">
    <property type="component" value="Unassembled WGS sequence"/>
</dbReference>
<comment type="caution">
    <text evidence="1">The sequence shown here is derived from an EMBL/GenBank/DDBJ whole genome shotgun (WGS) entry which is preliminary data.</text>
</comment>
<gene>
    <name evidence="1" type="ORF">DSO57_1028180</name>
</gene>